<gene>
    <name evidence="9" type="ORF">DIT26_05470</name>
</gene>
<reference evidence="9 10" key="1">
    <citation type="journal article" date="2018" name="Nat. Biotechnol.">
        <title>A standardized bacterial taxonomy based on genome phylogeny substantially revises the tree of life.</title>
        <authorList>
            <person name="Parks D.H."/>
            <person name="Chuvochina M."/>
            <person name="Waite D.W."/>
            <person name="Rinke C."/>
            <person name="Skarshewski A."/>
            <person name="Chaumeil P.A."/>
            <person name="Hugenholtz P."/>
        </authorList>
    </citation>
    <scope>NUCLEOTIDE SEQUENCE [LARGE SCALE GENOMIC DNA]</scope>
    <source>
        <strain evidence="9">UBA9905</strain>
    </source>
</reference>
<organism evidence="9 10">
    <name type="scientific">Mesotoga infera</name>
    <dbReference type="NCBI Taxonomy" id="1236046"/>
    <lineage>
        <taxon>Bacteria</taxon>
        <taxon>Thermotogati</taxon>
        <taxon>Thermotogota</taxon>
        <taxon>Thermotogae</taxon>
        <taxon>Kosmotogales</taxon>
        <taxon>Kosmotogaceae</taxon>
        <taxon>Mesotoga</taxon>
    </lineage>
</organism>
<comment type="similarity">
    <text evidence="2">Belongs to the binding-protein-dependent transport system permease family. FecCD subfamily.</text>
</comment>
<evidence type="ECO:0000256" key="7">
    <source>
        <dbReference type="ARBA" id="ARBA00023136"/>
    </source>
</evidence>
<dbReference type="Proteomes" id="UP000264215">
    <property type="component" value="Unassembled WGS sequence"/>
</dbReference>
<evidence type="ECO:0000256" key="3">
    <source>
        <dbReference type="ARBA" id="ARBA00022448"/>
    </source>
</evidence>
<evidence type="ECO:0000256" key="2">
    <source>
        <dbReference type="ARBA" id="ARBA00007935"/>
    </source>
</evidence>
<keyword evidence="4" id="KW-1003">Cell membrane</keyword>
<feature type="transmembrane region" description="Helical" evidence="8">
    <location>
        <begin position="87"/>
        <end position="105"/>
    </location>
</feature>
<feature type="transmembrane region" description="Helical" evidence="8">
    <location>
        <begin position="56"/>
        <end position="75"/>
    </location>
</feature>
<feature type="transmembrane region" description="Helical" evidence="8">
    <location>
        <begin position="145"/>
        <end position="170"/>
    </location>
</feature>
<sequence>MKRAVLFAFFSTASVLGMLWLSSFGTVNYSLSEIFGIFLGDSSGPASSIYVNLRLPRLLVAFLIGSGLAVGGNGLQLTLKNPLADPYIIGISAGASFGAVLSLFLRDVGRISLNMNLLAFVFALFSSFLTYAISRRGGRIPITTLVLSGVIVSFLFNAAVTFLVVFAWRNVITLHFWSLGSLSGVTWDDFLKLLPVIVLQYALFTIIRRRMIIMAAGEEHAMTVGVHPERIKFLVFFTVSIVSAIAVSTAGLIGFVGLVIPHMVRLAFGTDSKLNLPATAIFGGLFLVVCDTIARTLFQPTELPIGAVTALVGAPVFIYLLRSREVANDG</sequence>
<dbReference type="CDD" id="cd06550">
    <property type="entry name" value="TM_ABC_iron-siderophores_like"/>
    <property type="match status" value="1"/>
</dbReference>
<feature type="transmembrane region" description="Helical" evidence="8">
    <location>
        <begin position="233"/>
        <end position="260"/>
    </location>
</feature>
<dbReference type="PANTHER" id="PTHR30472:SF25">
    <property type="entry name" value="ABC TRANSPORTER PERMEASE PROTEIN MJ0876-RELATED"/>
    <property type="match status" value="1"/>
</dbReference>
<name>A0A3D3TMT0_9BACT</name>
<accession>A0A3D3TMT0</accession>
<dbReference type="FunFam" id="1.10.3470.10:FF:000001">
    <property type="entry name" value="Vitamin B12 ABC transporter permease BtuC"/>
    <property type="match status" value="1"/>
</dbReference>
<dbReference type="GO" id="GO:0005886">
    <property type="term" value="C:plasma membrane"/>
    <property type="evidence" value="ECO:0007669"/>
    <property type="project" value="UniProtKB-SubCell"/>
</dbReference>
<keyword evidence="5 8" id="KW-0812">Transmembrane</keyword>
<evidence type="ECO:0000256" key="8">
    <source>
        <dbReference type="SAM" id="Phobius"/>
    </source>
</evidence>
<dbReference type="PANTHER" id="PTHR30472">
    <property type="entry name" value="FERRIC ENTEROBACTIN TRANSPORT SYSTEM PERMEASE PROTEIN"/>
    <property type="match status" value="1"/>
</dbReference>
<evidence type="ECO:0000256" key="5">
    <source>
        <dbReference type="ARBA" id="ARBA00022692"/>
    </source>
</evidence>
<dbReference type="GO" id="GO:0022857">
    <property type="term" value="F:transmembrane transporter activity"/>
    <property type="evidence" value="ECO:0007669"/>
    <property type="project" value="InterPro"/>
</dbReference>
<comment type="subcellular location">
    <subcellularLocation>
        <location evidence="1">Cell membrane</location>
        <topology evidence="1">Multi-pass membrane protein</topology>
    </subcellularLocation>
</comment>
<keyword evidence="3" id="KW-0813">Transport</keyword>
<feature type="transmembrane region" description="Helical" evidence="8">
    <location>
        <begin position="190"/>
        <end position="207"/>
    </location>
</feature>
<keyword evidence="6 8" id="KW-1133">Transmembrane helix</keyword>
<dbReference type="Gene3D" id="1.10.3470.10">
    <property type="entry name" value="ABC transporter involved in vitamin B12 uptake, BtuC"/>
    <property type="match status" value="1"/>
</dbReference>
<proteinExistence type="inferred from homology"/>
<protein>
    <submittedName>
        <fullName evidence="9">Iron ABC transporter permease</fullName>
    </submittedName>
</protein>
<evidence type="ECO:0000313" key="10">
    <source>
        <dbReference type="Proteomes" id="UP000264215"/>
    </source>
</evidence>
<dbReference type="GO" id="GO:0033214">
    <property type="term" value="P:siderophore-iron import into cell"/>
    <property type="evidence" value="ECO:0007669"/>
    <property type="project" value="TreeGrafter"/>
</dbReference>
<dbReference type="EMBL" id="DQBS01000129">
    <property type="protein sequence ID" value="HCO70019.1"/>
    <property type="molecule type" value="Genomic_DNA"/>
</dbReference>
<dbReference type="Pfam" id="PF01032">
    <property type="entry name" value="FecCD"/>
    <property type="match status" value="1"/>
</dbReference>
<dbReference type="InterPro" id="IPR000522">
    <property type="entry name" value="ABC_transptr_permease_BtuC"/>
</dbReference>
<evidence type="ECO:0000313" key="9">
    <source>
        <dbReference type="EMBL" id="HCO70019.1"/>
    </source>
</evidence>
<dbReference type="SUPFAM" id="SSF81345">
    <property type="entry name" value="ABC transporter involved in vitamin B12 uptake, BtuC"/>
    <property type="match status" value="1"/>
</dbReference>
<dbReference type="InterPro" id="IPR037294">
    <property type="entry name" value="ABC_BtuC-like"/>
</dbReference>
<evidence type="ECO:0000256" key="1">
    <source>
        <dbReference type="ARBA" id="ARBA00004651"/>
    </source>
</evidence>
<evidence type="ECO:0000256" key="6">
    <source>
        <dbReference type="ARBA" id="ARBA00022989"/>
    </source>
</evidence>
<feature type="transmembrane region" description="Helical" evidence="8">
    <location>
        <begin position="305"/>
        <end position="321"/>
    </location>
</feature>
<feature type="transmembrane region" description="Helical" evidence="8">
    <location>
        <begin position="280"/>
        <end position="298"/>
    </location>
</feature>
<dbReference type="AlphaFoldDB" id="A0A3D3TMT0"/>
<evidence type="ECO:0000256" key="4">
    <source>
        <dbReference type="ARBA" id="ARBA00022475"/>
    </source>
</evidence>
<comment type="caution">
    <text evidence="9">The sequence shown here is derived from an EMBL/GenBank/DDBJ whole genome shotgun (WGS) entry which is preliminary data.</text>
</comment>
<keyword evidence="7 8" id="KW-0472">Membrane</keyword>
<feature type="transmembrane region" description="Helical" evidence="8">
    <location>
        <begin position="111"/>
        <end position="133"/>
    </location>
</feature>